<feature type="non-terminal residue" evidence="20">
    <location>
        <position position="1"/>
    </location>
</feature>
<accession>A0A7V2WSS4</accession>
<comment type="pathway">
    <text evidence="3">Cofactor biosynthesis; adenosylcobalamin biosynthesis; adenosylcobalamin from cob(II)yrinate a,c-diamide: step 7/7.</text>
</comment>
<comment type="caution">
    <text evidence="20">The sequence shown here is derived from an EMBL/GenBank/DDBJ whole genome shotgun (WGS) entry which is preliminary data.</text>
</comment>
<evidence type="ECO:0000256" key="18">
    <source>
        <dbReference type="ARBA" id="ARBA00049504"/>
    </source>
</evidence>
<keyword evidence="9" id="KW-0808">Transferase</keyword>
<evidence type="ECO:0000256" key="14">
    <source>
        <dbReference type="ARBA" id="ARBA00025228"/>
    </source>
</evidence>
<evidence type="ECO:0000256" key="1">
    <source>
        <dbReference type="ARBA" id="ARBA00001946"/>
    </source>
</evidence>
<evidence type="ECO:0000256" key="11">
    <source>
        <dbReference type="ARBA" id="ARBA00022842"/>
    </source>
</evidence>
<dbReference type="PANTHER" id="PTHR34148:SF1">
    <property type="entry name" value="ADENOSYLCOBINAMIDE-GDP RIBAZOLETRANSFERASE"/>
    <property type="match status" value="1"/>
</dbReference>
<keyword evidence="12 19" id="KW-1133">Transmembrane helix</keyword>
<evidence type="ECO:0000256" key="9">
    <source>
        <dbReference type="ARBA" id="ARBA00022679"/>
    </source>
</evidence>
<evidence type="ECO:0000256" key="6">
    <source>
        <dbReference type="ARBA" id="ARBA00015850"/>
    </source>
</evidence>
<keyword evidence="10 19" id="KW-0812">Transmembrane</keyword>
<evidence type="ECO:0000256" key="17">
    <source>
        <dbReference type="ARBA" id="ARBA00048623"/>
    </source>
</evidence>
<dbReference type="InterPro" id="IPR003805">
    <property type="entry name" value="CobS"/>
</dbReference>
<evidence type="ECO:0000256" key="3">
    <source>
        <dbReference type="ARBA" id="ARBA00004663"/>
    </source>
</evidence>
<keyword evidence="11" id="KW-0460">Magnesium</keyword>
<dbReference type="EC" id="2.7.8.26" evidence="5"/>
<dbReference type="GO" id="GO:0008818">
    <property type="term" value="F:cobalamin 5'-phosphate synthase activity"/>
    <property type="evidence" value="ECO:0007669"/>
    <property type="project" value="InterPro"/>
</dbReference>
<dbReference type="UniPathway" id="UPA00148">
    <property type="reaction ID" value="UER00238"/>
</dbReference>
<gene>
    <name evidence="20" type="ORF">ENJ63_03620</name>
</gene>
<organism evidence="20">
    <name type="scientific">Dissulfuribacter thermophilus</name>
    <dbReference type="NCBI Taxonomy" id="1156395"/>
    <lineage>
        <taxon>Bacteria</taxon>
        <taxon>Pseudomonadati</taxon>
        <taxon>Thermodesulfobacteriota</taxon>
        <taxon>Dissulfuribacteria</taxon>
        <taxon>Dissulfuribacterales</taxon>
        <taxon>Dissulfuribacteraceae</taxon>
        <taxon>Dissulfuribacter</taxon>
    </lineage>
</organism>
<evidence type="ECO:0000256" key="13">
    <source>
        <dbReference type="ARBA" id="ARBA00023136"/>
    </source>
</evidence>
<proteinExistence type="inferred from homology"/>
<protein>
    <recommendedName>
        <fullName evidence="6">Adenosylcobinamide-GDP ribazoletransferase</fullName>
        <ecNumber evidence="5">2.7.8.26</ecNumber>
    </recommendedName>
    <alternativeName>
        <fullName evidence="16">Cobalamin synthase</fullName>
    </alternativeName>
    <alternativeName>
        <fullName evidence="15">Cobalamin-5'-phosphate synthase</fullName>
    </alternativeName>
</protein>
<comment type="subcellular location">
    <subcellularLocation>
        <location evidence="2">Cell membrane</location>
        <topology evidence="2">Multi-pass membrane protein</topology>
    </subcellularLocation>
</comment>
<evidence type="ECO:0000256" key="15">
    <source>
        <dbReference type="ARBA" id="ARBA00032605"/>
    </source>
</evidence>
<evidence type="ECO:0000313" key="20">
    <source>
        <dbReference type="EMBL" id="HFC46949.1"/>
    </source>
</evidence>
<dbReference type="AlphaFoldDB" id="A0A7V2WSS4"/>
<comment type="function">
    <text evidence="14">Joins adenosylcobinamide-GDP and alpha-ribazole to generate adenosylcobalamin (Ado-cobalamin). Also synthesizes adenosylcobalamin 5'-phosphate from adenosylcobinamide-GDP and alpha-ribazole 5'-phosphate.</text>
</comment>
<dbReference type="Pfam" id="PF02654">
    <property type="entry name" value="CobS"/>
    <property type="match status" value="1"/>
</dbReference>
<sequence length="159" mass="16459">LLSARPRDEALAIMKDSATGALGALTLSVILILKTAAISDIVQDGHTIDALILVPMCSRLSLVVLASLSEYARREGGLGQYFVGKNARGHLSVAMAVSLGVSMVVAGLTGVVLVTIASLIGLMSARWFKRRLGGVTGDCLGAHLETSETLLFIVAALSA</sequence>
<dbReference type="GO" id="GO:0051073">
    <property type="term" value="F:adenosylcobinamide-GDP ribazoletransferase activity"/>
    <property type="evidence" value="ECO:0007669"/>
    <property type="project" value="UniProtKB-EC"/>
</dbReference>
<dbReference type="EMBL" id="DRND01000285">
    <property type="protein sequence ID" value="HFC46949.1"/>
    <property type="molecule type" value="Genomic_DNA"/>
</dbReference>
<evidence type="ECO:0000256" key="7">
    <source>
        <dbReference type="ARBA" id="ARBA00022475"/>
    </source>
</evidence>
<comment type="similarity">
    <text evidence="4">Belongs to the CobS family.</text>
</comment>
<keyword evidence="8" id="KW-0169">Cobalamin biosynthesis</keyword>
<dbReference type="PANTHER" id="PTHR34148">
    <property type="entry name" value="ADENOSYLCOBINAMIDE-GDP RIBAZOLETRANSFERASE"/>
    <property type="match status" value="1"/>
</dbReference>
<dbReference type="Proteomes" id="UP000885797">
    <property type="component" value="Unassembled WGS sequence"/>
</dbReference>
<comment type="cofactor">
    <cofactor evidence="1">
        <name>Mg(2+)</name>
        <dbReference type="ChEBI" id="CHEBI:18420"/>
    </cofactor>
</comment>
<comment type="catalytic activity">
    <reaction evidence="17">
        <text>alpha-ribazole + adenosylcob(III)inamide-GDP = adenosylcob(III)alamin + GMP + H(+)</text>
        <dbReference type="Rhea" id="RHEA:16049"/>
        <dbReference type="ChEBI" id="CHEBI:10329"/>
        <dbReference type="ChEBI" id="CHEBI:15378"/>
        <dbReference type="ChEBI" id="CHEBI:18408"/>
        <dbReference type="ChEBI" id="CHEBI:58115"/>
        <dbReference type="ChEBI" id="CHEBI:60487"/>
        <dbReference type="EC" id="2.7.8.26"/>
    </reaction>
</comment>
<dbReference type="GO" id="GO:0009236">
    <property type="term" value="P:cobalamin biosynthetic process"/>
    <property type="evidence" value="ECO:0007669"/>
    <property type="project" value="UniProtKB-UniPathway"/>
</dbReference>
<evidence type="ECO:0000256" key="2">
    <source>
        <dbReference type="ARBA" id="ARBA00004651"/>
    </source>
</evidence>
<keyword evidence="13 19" id="KW-0472">Membrane</keyword>
<reference evidence="20" key="1">
    <citation type="journal article" date="2020" name="mSystems">
        <title>Genome- and Community-Level Interaction Insights into Carbon Utilization and Element Cycling Functions of Hydrothermarchaeota in Hydrothermal Sediment.</title>
        <authorList>
            <person name="Zhou Z."/>
            <person name="Liu Y."/>
            <person name="Xu W."/>
            <person name="Pan J."/>
            <person name="Luo Z.H."/>
            <person name="Li M."/>
        </authorList>
    </citation>
    <scope>NUCLEOTIDE SEQUENCE [LARGE SCALE GENOMIC DNA]</scope>
    <source>
        <strain evidence="20">HyVt-503</strain>
    </source>
</reference>
<evidence type="ECO:0000256" key="10">
    <source>
        <dbReference type="ARBA" id="ARBA00022692"/>
    </source>
</evidence>
<comment type="catalytic activity">
    <reaction evidence="18">
        <text>alpha-ribazole 5'-phosphate + adenosylcob(III)inamide-GDP = adenosylcob(III)alamin 5'-phosphate + GMP + H(+)</text>
        <dbReference type="Rhea" id="RHEA:23560"/>
        <dbReference type="ChEBI" id="CHEBI:15378"/>
        <dbReference type="ChEBI" id="CHEBI:57918"/>
        <dbReference type="ChEBI" id="CHEBI:58115"/>
        <dbReference type="ChEBI" id="CHEBI:60487"/>
        <dbReference type="ChEBI" id="CHEBI:60493"/>
        <dbReference type="EC" id="2.7.8.26"/>
    </reaction>
</comment>
<evidence type="ECO:0000256" key="8">
    <source>
        <dbReference type="ARBA" id="ARBA00022573"/>
    </source>
</evidence>
<name>A0A7V2WSS4_9BACT</name>
<keyword evidence="7" id="KW-1003">Cell membrane</keyword>
<dbReference type="GO" id="GO:0005886">
    <property type="term" value="C:plasma membrane"/>
    <property type="evidence" value="ECO:0007669"/>
    <property type="project" value="UniProtKB-SubCell"/>
</dbReference>
<evidence type="ECO:0000256" key="4">
    <source>
        <dbReference type="ARBA" id="ARBA00010561"/>
    </source>
</evidence>
<feature type="transmembrane region" description="Helical" evidence="19">
    <location>
        <begin position="20"/>
        <end position="38"/>
    </location>
</feature>
<evidence type="ECO:0000256" key="5">
    <source>
        <dbReference type="ARBA" id="ARBA00013200"/>
    </source>
</evidence>
<evidence type="ECO:0000256" key="16">
    <source>
        <dbReference type="ARBA" id="ARBA00032853"/>
    </source>
</evidence>
<dbReference type="HAMAP" id="MF_00719">
    <property type="entry name" value="CobS"/>
    <property type="match status" value="1"/>
</dbReference>
<feature type="transmembrane region" description="Helical" evidence="19">
    <location>
        <begin position="89"/>
        <end position="122"/>
    </location>
</feature>
<evidence type="ECO:0000256" key="12">
    <source>
        <dbReference type="ARBA" id="ARBA00022989"/>
    </source>
</evidence>
<evidence type="ECO:0000256" key="19">
    <source>
        <dbReference type="SAM" id="Phobius"/>
    </source>
</evidence>